<dbReference type="AlphaFoldDB" id="A0A210QZ43"/>
<feature type="compositionally biased region" description="Polar residues" evidence="3">
    <location>
        <begin position="461"/>
        <end position="480"/>
    </location>
</feature>
<feature type="compositionally biased region" description="Basic and acidic residues" evidence="3">
    <location>
        <begin position="19"/>
        <end position="33"/>
    </location>
</feature>
<comment type="caution">
    <text evidence="4">The sequence shown here is derived from an EMBL/GenBank/DDBJ whole genome shotgun (WGS) entry which is preliminary data.</text>
</comment>
<evidence type="ECO:0000256" key="2">
    <source>
        <dbReference type="SAM" id="Coils"/>
    </source>
</evidence>
<dbReference type="STRING" id="6573.A0A210QZ43"/>
<organism evidence="4 5">
    <name type="scientific">Mizuhopecten yessoensis</name>
    <name type="common">Japanese scallop</name>
    <name type="synonym">Patinopecten yessoensis</name>
    <dbReference type="NCBI Taxonomy" id="6573"/>
    <lineage>
        <taxon>Eukaryota</taxon>
        <taxon>Metazoa</taxon>
        <taxon>Spiralia</taxon>
        <taxon>Lophotrochozoa</taxon>
        <taxon>Mollusca</taxon>
        <taxon>Bivalvia</taxon>
        <taxon>Autobranchia</taxon>
        <taxon>Pteriomorphia</taxon>
        <taxon>Pectinida</taxon>
        <taxon>Pectinoidea</taxon>
        <taxon>Pectinidae</taxon>
        <taxon>Mizuhopecten</taxon>
    </lineage>
</organism>
<dbReference type="OrthoDB" id="515313at2759"/>
<reference evidence="4 5" key="1">
    <citation type="journal article" date="2017" name="Nat. Ecol. Evol.">
        <title>Scallop genome provides insights into evolution of bilaterian karyotype and development.</title>
        <authorList>
            <person name="Wang S."/>
            <person name="Zhang J."/>
            <person name="Jiao W."/>
            <person name="Li J."/>
            <person name="Xun X."/>
            <person name="Sun Y."/>
            <person name="Guo X."/>
            <person name="Huan P."/>
            <person name="Dong B."/>
            <person name="Zhang L."/>
            <person name="Hu X."/>
            <person name="Sun X."/>
            <person name="Wang J."/>
            <person name="Zhao C."/>
            <person name="Wang Y."/>
            <person name="Wang D."/>
            <person name="Huang X."/>
            <person name="Wang R."/>
            <person name="Lv J."/>
            <person name="Li Y."/>
            <person name="Zhang Z."/>
            <person name="Liu B."/>
            <person name="Lu W."/>
            <person name="Hui Y."/>
            <person name="Liang J."/>
            <person name="Zhou Z."/>
            <person name="Hou R."/>
            <person name="Li X."/>
            <person name="Liu Y."/>
            <person name="Li H."/>
            <person name="Ning X."/>
            <person name="Lin Y."/>
            <person name="Zhao L."/>
            <person name="Xing Q."/>
            <person name="Dou J."/>
            <person name="Li Y."/>
            <person name="Mao J."/>
            <person name="Guo H."/>
            <person name="Dou H."/>
            <person name="Li T."/>
            <person name="Mu C."/>
            <person name="Jiang W."/>
            <person name="Fu Q."/>
            <person name="Fu X."/>
            <person name="Miao Y."/>
            <person name="Liu J."/>
            <person name="Yu Q."/>
            <person name="Li R."/>
            <person name="Liao H."/>
            <person name="Li X."/>
            <person name="Kong Y."/>
            <person name="Jiang Z."/>
            <person name="Chourrout D."/>
            <person name="Li R."/>
            <person name="Bao Z."/>
        </authorList>
    </citation>
    <scope>NUCLEOTIDE SEQUENCE [LARGE SCALE GENOMIC DNA]</scope>
    <source>
        <strain evidence="4 5">PY_sf001</strain>
    </source>
</reference>
<protein>
    <recommendedName>
        <fullName evidence="6">Cilia- and flagella-associated protein 97</fullName>
    </recommendedName>
</protein>
<dbReference type="InterPro" id="IPR029488">
    <property type="entry name" value="Hmw/CFAP97"/>
</dbReference>
<feature type="coiled-coil region" evidence="2">
    <location>
        <begin position="275"/>
        <end position="305"/>
    </location>
</feature>
<dbReference type="InterPro" id="IPR038791">
    <property type="entry name" value="Cfap97/Hemingway"/>
</dbReference>
<keyword evidence="2" id="KW-0175">Coiled coil</keyword>
<accession>A0A210QZ43</accession>
<feature type="compositionally biased region" description="Basic residues" evidence="3">
    <location>
        <begin position="211"/>
        <end position="220"/>
    </location>
</feature>
<evidence type="ECO:0000256" key="3">
    <source>
        <dbReference type="SAM" id="MobiDB-lite"/>
    </source>
</evidence>
<feature type="compositionally biased region" description="Acidic residues" evidence="3">
    <location>
        <begin position="129"/>
        <end position="138"/>
    </location>
</feature>
<evidence type="ECO:0000313" key="4">
    <source>
        <dbReference type="EMBL" id="OWF53901.1"/>
    </source>
</evidence>
<dbReference type="PANTHER" id="PTHR23035">
    <property type="entry name" value="CILIA- AND FLAGELLA-ASSOCIATED PROTEIN 97-RELATED"/>
    <property type="match status" value="1"/>
</dbReference>
<feature type="compositionally biased region" description="Basic and acidic residues" evidence="3">
    <location>
        <begin position="229"/>
        <end position="239"/>
    </location>
</feature>
<dbReference type="PANTHER" id="PTHR23035:SF1">
    <property type="entry name" value="CILIA- AND FLAGELLA-ASSOCIATED PROTEIN 97"/>
    <property type="match status" value="1"/>
</dbReference>
<evidence type="ECO:0000256" key="1">
    <source>
        <dbReference type="ARBA" id="ARBA00008315"/>
    </source>
</evidence>
<feature type="compositionally biased region" description="Basic and acidic residues" evidence="3">
    <location>
        <begin position="186"/>
        <end position="196"/>
    </location>
</feature>
<gene>
    <name evidence="4" type="ORF">KP79_PYT13089</name>
</gene>
<keyword evidence="5" id="KW-1185">Reference proteome</keyword>
<feature type="region of interest" description="Disordered" evidence="3">
    <location>
        <begin position="14"/>
        <end position="267"/>
    </location>
</feature>
<evidence type="ECO:0000313" key="5">
    <source>
        <dbReference type="Proteomes" id="UP000242188"/>
    </source>
</evidence>
<feature type="compositionally biased region" description="Basic and acidic residues" evidence="3">
    <location>
        <begin position="139"/>
        <end position="158"/>
    </location>
</feature>
<dbReference type="Pfam" id="PF13879">
    <property type="entry name" value="Hmw_CFAP97"/>
    <property type="match status" value="1"/>
</dbReference>
<dbReference type="EMBL" id="NEDP02001185">
    <property type="protein sequence ID" value="OWF53901.1"/>
    <property type="molecule type" value="Genomic_DNA"/>
</dbReference>
<feature type="compositionally biased region" description="Basic and acidic residues" evidence="3">
    <location>
        <begin position="67"/>
        <end position="78"/>
    </location>
</feature>
<comment type="similarity">
    <text evidence="1">Belongs to the CFAP97 family.</text>
</comment>
<sequence length="515" mass="57848">MAVVGGVTDFTADVFDFFDTPRNEDNRIQENTKPRKAAGNSGNEPQKSSKHDAFNAQKSKAQRSRRSHSDSDSSHSSDSDSSDIDTDSVGSYKRDNRAKNGKASPGVVVKGETYSDDSFTDSSSAYSDDSTDGEEDIIETERERFRQKNESKESKSNRPSDLQVHKTPVHEADSPSKEAWSTGGIRKVEIHPSRSDMEDEDDRGISVSNRSRPKSSKQRSRGISTSNERLFRERSKSGSDSEMTDVSPLPSPKHSPRSHNGHANVQYEDVPNIKLDNKQLDLSVLMDAVQEIEQEQQRRERLKLNSRRVMFAPPKAKLTSEHGNFTYDQSRTQTIEKENQRLLKEIMKHVGPKKKQSQRVKAEPFIQRLTPSAVNRKREQRRIESDNMQMLRRLQTTQSTRGMSRDEQLTDYKRTVLYGVPVAAVQPYEGSMGQRTRSLTSVFSSTTGSTMHSKRSRPCSAKSTTSTLRPGSAKSINSLRPGSAKSVRSMCSSNRLGSAKSVVNRPVWNDRFSYA</sequence>
<dbReference type="GO" id="GO:0007283">
    <property type="term" value="P:spermatogenesis"/>
    <property type="evidence" value="ECO:0007669"/>
    <property type="project" value="TreeGrafter"/>
</dbReference>
<name>A0A210QZ43_MIZYE</name>
<feature type="region of interest" description="Disordered" evidence="3">
    <location>
        <begin position="445"/>
        <end position="493"/>
    </location>
</feature>
<proteinExistence type="inferred from homology"/>
<evidence type="ECO:0008006" key="6">
    <source>
        <dbReference type="Google" id="ProtNLM"/>
    </source>
</evidence>
<dbReference type="Proteomes" id="UP000242188">
    <property type="component" value="Unassembled WGS sequence"/>
</dbReference>